<dbReference type="InParanoid" id="A0A0C3DKB3"/>
<accession>A0A0C3DKB3</accession>
<proteinExistence type="predicted"/>
<keyword evidence="2" id="KW-1185">Reference proteome</keyword>
<name>A0A0C3DKB3_9AGAM</name>
<gene>
    <name evidence="1" type="ORF">SCLCIDRAFT_29298</name>
</gene>
<dbReference type="HOGENOM" id="CLU_2159882_0_0_1"/>
<evidence type="ECO:0000313" key="1">
    <source>
        <dbReference type="EMBL" id="KIM56759.1"/>
    </source>
</evidence>
<dbReference type="EMBL" id="KN822110">
    <property type="protein sequence ID" value="KIM56759.1"/>
    <property type="molecule type" value="Genomic_DNA"/>
</dbReference>
<dbReference type="AlphaFoldDB" id="A0A0C3DKB3"/>
<protein>
    <submittedName>
        <fullName evidence="1">Uncharacterized protein</fullName>
    </submittedName>
</protein>
<organism evidence="1 2">
    <name type="scientific">Scleroderma citrinum Foug A</name>
    <dbReference type="NCBI Taxonomy" id="1036808"/>
    <lineage>
        <taxon>Eukaryota</taxon>
        <taxon>Fungi</taxon>
        <taxon>Dikarya</taxon>
        <taxon>Basidiomycota</taxon>
        <taxon>Agaricomycotina</taxon>
        <taxon>Agaricomycetes</taxon>
        <taxon>Agaricomycetidae</taxon>
        <taxon>Boletales</taxon>
        <taxon>Sclerodermatineae</taxon>
        <taxon>Sclerodermataceae</taxon>
        <taxon>Scleroderma</taxon>
    </lineage>
</organism>
<sequence>MPHSFIASTNCHRLCGNLITVDLYLRYQDTRHGDATIETDDSSILESNFTYCDAYPPAVTGFPLELSNAETPGVKGYFDSETYRRCAVEYFGQHWIQFVCEKSSWEDFAKI</sequence>
<reference evidence="2" key="2">
    <citation type="submission" date="2015-01" db="EMBL/GenBank/DDBJ databases">
        <title>Evolutionary Origins and Diversification of the Mycorrhizal Mutualists.</title>
        <authorList>
            <consortium name="DOE Joint Genome Institute"/>
            <consortium name="Mycorrhizal Genomics Consortium"/>
            <person name="Kohler A."/>
            <person name="Kuo A."/>
            <person name="Nagy L.G."/>
            <person name="Floudas D."/>
            <person name="Copeland A."/>
            <person name="Barry K.W."/>
            <person name="Cichocki N."/>
            <person name="Veneault-Fourrey C."/>
            <person name="LaButti K."/>
            <person name="Lindquist E.A."/>
            <person name="Lipzen A."/>
            <person name="Lundell T."/>
            <person name="Morin E."/>
            <person name="Murat C."/>
            <person name="Riley R."/>
            <person name="Ohm R."/>
            <person name="Sun H."/>
            <person name="Tunlid A."/>
            <person name="Henrissat B."/>
            <person name="Grigoriev I.V."/>
            <person name="Hibbett D.S."/>
            <person name="Martin F."/>
        </authorList>
    </citation>
    <scope>NUCLEOTIDE SEQUENCE [LARGE SCALE GENOMIC DNA]</scope>
    <source>
        <strain evidence="2">Foug A</strain>
    </source>
</reference>
<reference evidence="1 2" key="1">
    <citation type="submission" date="2014-04" db="EMBL/GenBank/DDBJ databases">
        <authorList>
            <consortium name="DOE Joint Genome Institute"/>
            <person name="Kuo A."/>
            <person name="Kohler A."/>
            <person name="Nagy L.G."/>
            <person name="Floudas D."/>
            <person name="Copeland A."/>
            <person name="Barry K.W."/>
            <person name="Cichocki N."/>
            <person name="Veneault-Fourrey C."/>
            <person name="LaButti K."/>
            <person name="Lindquist E.A."/>
            <person name="Lipzen A."/>
            <person name="Lundell T."/>
            <person name="Morin E."/>
            <person name="Murat C."/>
            <person name="Sun H."/>
            <person name="Tunlid A."/>
            <person name="Henrissat B."/>
            <person name="Grigoriev I.V."/>
            <person name="Hibbett D.S."/>
            <person name="Martin F."/>
            <person name="Nordberg H.P."/>
            <person name="Cantor M.N."/>
            <person name="Hua S.X."/>
        </authorList>
    </citation>
    <scope>NUCLEOTIDE SEQUENCE [LARGE SCALE GENOMIC DNA]</scope>
    <source>
        <strain evidence="1 2">Foug A</strain>
    </source>
</reference>
<evidence type="ECO:0000313" key="2">
    <source>
        <dbReference type="Proteomes" id="UP000053989"/>
    </source>
</evidence>
<dbReference type="Proteomes" id="UP000053989">
    <property type="component" value="Unassembled WGS sequence"/>
</dbReference>